<organism evidence="1 2">
    <name type="scientific">Desulfococcus multivorans DSM 2059</name>
    <dbReference type="NCBI Taxonomy" id="1121405"/>
    <lineage>
        <taxon>Bacteria</taxon>
        <taxon>Pseudomonadati</taxon>
        <taxon>Thermodesulfobacteriota</taxon>
        <taxon>Desulfobacteria</taxon>
        <taxon>Desulfobacterales</taxon>
        <taxon>Desulfococcaceae</taxon>
        <taxon>Desulfococcus</taxon>
    </lineage>
</organism>
<reference evidence="1 2" key="1">
    <citation type="journal article" date="2013" name="Genome Announc.">
        <title>Draft genome sequences for three mercury-methylating, sulfate-reducing bacteria.</title>
        <authorList>
            <person name="Brown S.D."/>
            <person name="Hurt R.A.Jr."/>
            <person name="Gilmour C.C."/>
            <person name="Elias D.A."/>
        </authorList>
    </citation>
    <scope>NUCLEOTIDE SEQUENCE [LARGE SCALE GENOMIC DNA]</scope>
    <source>
        <strain evidence="1 2">DSM 2059</strain>
    </source>
</reference>
<dbReference type="eggNOG" id="COG3039">
    <property type="taxonomic scope" value="Bacteria"/>
</dbReference>
<proteinExistence type="predicted"/>
<keyword evidence="2" id="KW-1185">Reference proteome</keyword>
<comment type="caution">
    <text evidence="1">The sequence shown here is derived from an EMBL/GenBank/DDBJ whole genome shotgun (WGS) entry which is preliminary data.</text>
</comment>
<sequence>MMLDRQQQIYGRYPLKAALDGGLASRENLKAAKGKEIKDVCFAKKRGLEMLEMCRSEYV</sequence>
<evidence type="ECO:0000313" key="1">
    <source>
        <dbReference type="EMBL" id="EPR33294.1"/>
    </source>
</evidence>
<accession>S7UHH1</accession>
<dbReference type="Proteomes" id="UP000014977">
    <property type="component" value="Unassembled WGS sequence"/>
</dbReference>
<name>S7UHH1_DESML</name>
<evidence type="ECO:0000313" key="2">
    <source>
        <dbReference type="Proteomes" id="UP000014977"/>
    </source>
</evidence>
<dbReference type="AlphaFoldDB" id="S7UHH1"/>
<gene>
    <name evidence="1" type="ORF">dsmv_0833</name>
</gene>
<dbReference type="EMBL" id="ATHJ01000127">
    <property type="protein sequence ID" value="EPR33294.1"/>
    <property type="molecule type" value="Genomic_DNA"/>
</dbReference>
<protein>
    <submittedName>
        <fullName evidence="1">Transposase IS4 family protein</fullName>
    </submittedName>
</protein>